<dbReference type="AlphaFoldDB" id="A0A1M6XJ82"/>
<dbReference type="EMBL" id="FRAV01000011">
    <property type="protein sequence ID" value="SHL05919.1"/>
    <property type="molecule type" value="Genomic_DNA"/>
</dbReference>
<name>A0A1M6XJ82_9FLAO</name>
<evidence type="ECO:0000313" key="2">
    <source>
        <dbReference type="Proteomes" id="UP000184364"/>
    </source>
</evidence>
<sequence length="48" mass="5561">MKNLRLSGIVSTFTFHHHNNIVDLLSDNIVFFSIGYNLVDAFTFDHHL</sequence>
<protein>
    <submittedName>
        <fullName evidence="1">Uncharacterized protein</fullName>
    </submittedName>
</protein>
<proteinExistence type="predicted"/>
<reference evidence="2" key="1">
    <citation type="submission" date="2016-11" db="EMBL/GenBank/DDBJ databases">
        <authorList>
            <person name="Varghese N."/>
            <person name="Submissions S."/>
        </authorList>
    </citation>
    <scope>NUCLEOTIDE SEQUENCE [LARGE SCALE GENOMIC DNA]</scope>
    <source>
        <strain evidence="2">DSM 26899</strain>
    </source>
</reference>
<dbReference type="STRING" id="1302687.SAMN05444267_101128"/>
<organism evidence="1 2">
    <name type="scientific">Chryseobacterium polytrichastri</name>
    <dbReference type="NCBI Taxonomy" id="1302687"/>
    <lineage>
        <taxon>Bacteria</taxon>
        <taxon>Pseudomonadati</taxon>
        <taxon>Bacteroidota</taxon>
        <taxon>Flavobacteriia</taxon>
        <taxon>Flavobacteriales</taxon>
        <taxon>Weeksellaceae</taxon>
        <taxon>Chryseobacterium group</taxon>
        <taxon>Chryseobacterium</taxon>
    </lineage>
</organism>
<gene>
    <name evidence="1" type="ORF">SAMN05444267_101128</name>
</gene>
<evidence type="ECO:0000313" key="1">
    <source>
        <dbReference type="EMBL" id="SHL05919.1"/>
    </source>
</evidence>
<accession>A0A1M6XJ82</accession>
<keyword evidence="2" id="KW-1185">Reference proteome</keyword>
<dbReference type="Proteomes" id="UP000184364">
    <property type="component" value="Unassembled WGS sequence"/>
</dbReference>
<dbReference type="RefSeq" id="WP_175549581.1">
    <property type="nucleotide sequence ID" value="NZ_FRAV01000011.1"/>
</dbReference>